<evidence type="ECO:0000256" key="1">
    <source>
        <dbReference type="SAM" id="Phobius"/>
    </source>
</evidence>
<reference evidence="2" key="1">
    <citation type="submission" date="2020-10" db="EMBL/GenBank/DDBJ databases">
        <authorList>
            <person name="Castelo-Branco R."/>
            <person name="Eusebio N."/>
            <person name="Adriana R."/>
            <person name="Vieira A."/>
            <person name="Brugerolle De Fraissinette N."/>
            <person name="Rezende De Castro R."/>
            <person name="Schneider M.P."/>
            <person name="Vasconcelos V."/>
            <person name="Leao P.N."/>
        </authorList>
    </citation>
    <scope>NUCLEOTIDE SEQUENCE</scope>
    <source>
        <strain evidence="2">LEGE 07310</strain>
    </source>
</reference>
<dbReference type="AlphaFoldDB" id="A0A8J7DRC0"/>
<keyword evidence="1" id="KW-0812">Transmembrane</keyword>
<proteinExistence type="predicted"/>
<sequence>MTDFSDLTALIAGLICVQTLWQLSQNWSKFWDDPVTPEDQQLAQRLAIFALVPIGVLLHEIGHCLATWQVGGTVIAFQWRFYWGYIIPSGSFSPVEQWWIAFSGNLVSILLGLVAIPFIPLVRKRIVGELLYFFALVELIYALIGYPLLSLSIRGGDWVQIYNFDVQPYATITLIGHVGLLWGLWQLYHSRRAIRWRLDRNASTLDEWEMLEANAAEHPNQLQPQLELAYFLIQHSEMREARQVSRKIYRLAPEDERVKIFQVAMLSSRRAYRKAIQAGQNLLNSNPSAEAQIRIYRILCHSAYSSNQLKAALSYANRGLAISPKDYKLRYHSAIAHWMSKLPQKAKADFDIALENAPDEEIRQQIQQWLGQHFKRY</sequence>
<organism evidence="2 3">
    <name type="scientific">Vasconcelosia minhoensis LEGE 07310</name>
    <dbReference type="NCBI Taxonomy" id="915328"/>
    <lineage>
        <taxon>Bacteria</taxon>
        <taxon>Bacillati</taxon>
        <taxon>Cyanobacteriota</taxon>
        <taxon>Cyanophyceae</taxon>
        <taxon>Nodosilineales</taxon>
        <taxon>Cymatolegaceae</taxon>
        <taxon>Vasconcelosia</taxon>
        <taxon>Vasconcelosia minhoensis</taxon>
    </lineage>
</organism>
<evidence type="ECO:0000313" key="2">
    <source>
        <dbReference type="EMBL" id="MBE9078199.1"/>
    </source>
</evidence>
<gene>
    <name evidence="2" type="ORF">IQ241_13005</name>
</gene>
<dbReference type="Proteomes" id="UP000636505">
    <property type="component" value="Unassembled WGS sequence"/>
</dbReference>
<dbReference type="SUPFAM" id="SSF48452">
    <property type="entry name" value="TPR-like"/>
    <property type="match status" value="1"/>
</dbReference>
<feature type="transmembrane region" description="Helical" evidence="1">
    <location>
        <begin position="130"/>
        <end position="149"/>
    </location>
</feature>
<name>A0A8J7DRC0_9CYAN</name>
<accession>A0A8J7DRC0</accession>
<protein>
    <submittedName>
        <fullName evidence="2">M50 family metallopeptidase</fullName>
    </submittedName>
</protein>
<keyword evidence="1" id="KW-1133">Transmembrane helix</keyword>
<dbReference type="InterPro" id="IPR011990">
    <property type="entry name" value="TPR-like_helical_dom_sf"/>
</dbReference>
<comment type="caution">
    <text evidence="2">The sequence shown here is derived from an EMBL/GenBank/DDBJ whole genome shotgun (WGS) entry which is preliminary data.</text>
</comment>
<dbReference type="RefSeq" id="WP_193907808.1">
    <property type="nucleotide sequence ID" value="NZ_JADEXG010000028.1"/>
</dbReference>
<keyword evidence="1" id="KW-0472">Membrane</keyword>
<dbReference type="EMBL" id="JADEXG010000028">
    <property type="protein sequence ID" value="MBE9078199.1"/>
    <property type="molecule type" value="Genomic_DNA"/>
</dbReference>
<keyword evidence="3" id="KW-1185">Reference proteome</keyword>
<feature type="transmembrane region" description="Helical" evidence="1">
    <location>
        <begin position="98"/>
        <end position="118"/>
    </location>
</feature>
<evidence type="ECO:0000313" key="3">
    <source>
        <dbReference type="Proteomes" id="UP000636505"/>
    </source>
</evidence>
<dbReference type="InterPro" id="IPR049500">
    <property type="entry name" value="Peptidase_M50B-like"/>
</dbReference>
<dbReference type="Pfam" id="PF13398">
    <property type="entry name" value="Peptidase_M50B"/>
    <property type="match status" value="1"/>
</dbReference>
<feature type="transmembrane region" description="Helical" evidence="1">
    <location>
        <begin position="169"/>
        <end position="188"/>
    </location>
</feature>
<dbReference type="Gene3D" id="1.25.40.10">
    <property type="entry name" value="Tetratricopeptide repeat domain"/>
    <property type="match status" value="1"/>
</dbReference>